<evidence type="ECO:0000256" key="2">
    <source>
        <dbReference type="ARBA" id="ARBA00005512"/>
    </source>
</evidence>
<reference evidence="10 11" key="1">
    <citation type="submission" date="2022-03" db="EMBL/GenBank/DDBJ databases">
        <title>Isotopic signatures of nitrous oxide derived from detoxification processes.</title>
        <authorList>
            <person name="Behrendt U."/>
            <person name="Buchen C."/>
            <person name="Well R."/>
            <person name="Ulrich A."/>
            <person name="Rohe L."/>
            <person name="Kolb S."/>
            <person name="Schloter M."/>
            <person name="Horn M.A."/>
            <person name="Augustin J."/>
        </authorList>
    </citation>
    <scope>NUCLEOTIDE SEQUENCE [LARGE SCALE GENOMIC DNA]</scope>
    <source>
        <strain evidence="10 11">S4-C24</strain>
    </source>
</reference>
<feature type="transmembrane region" description="Helical" evidence="7">
    <location>
        <begin position="20"/>
        <end position="39"/>
    </location>
</feature>
<feature type="transmembrane region" description="Helical" evidence="7">
    <location>
        <begin position="95"/>
        <end position="112"/>
    </location>
</feature>
<evidence type="ECO:0000256" key="7">
    <source>
        <dbReference type="SAM" id="Phobius"/>
    </source>
</evidence>
<dbReference type="Pfam" id="PF25179">
    <property type="entry name" value="LMF1_C"/>
    <property type="match status" value="1"/>
</dbReference>
<organism evidence="10 11">
    <name type="scientific">Arthrobacter sulfonylureivorans</name>
    <dbReference type="NCBI Taxonomy" id="2486855"/>
    <lineage>
        <taxon>Bacteria</taxon>
        <taxon>Bacillati</taxon>
        <taxon>Actinomycetota</taxon>
        <taxon>Actinomycetes</taxon>
        <taxon>Micrococcales</taxon>
        <taxon>Micrococcaceae</taxon>
        <taxon>Arthrobacter</taxon>
    </lineage>
</organism>
<gene>
    <name evidence="10" type="ORF">MNQ99_15860</name>
</gene>
<dbReference type="EMBL" id="CP093326">
    <property type="protein sequence ID" value="UNK45389.1"/>
    <property type="molecule type" value="Genomic_DNA"/>
</dbReference>
<evidence type="ECO:0000256" key="1">
    <source>
        <dbReference type="ARBA" id="ARBA00004477"/>
    </source>
</evidence>
<dbReference type="InterPro" id="IPR057433">
    <property type="entry name" value="LMF1/2_C"/>
</dbReference>
<feature type="transmembrane region" description="Helical" evidence="7">
    <location>
        <begin position="71"/>
        <end position="89"/>
    </location>
</feature>
<feature type="domain" description="Lipase maturation factor 1/2 C-terminal" evidence="9">
    <location>
        <begin position="329"/>
        <end position="463"/>
    </location>
</feature>
<feature type="transmembrane region" description="Helical" evidence="7">
    <location>
        <begin position="289"/>
        <end position="310"/>
    </location>
</feature>
<dbReference type="PANTHER" id="PTHR14463">
    <property type="entry name" value="LIPASE MATURATION FACTOR"/>
    <property type="match status" value="1"/>
</dbReference>
<accession>A0ABY3W564</accession>
<dbReference type="Proteomes" id="UP000829069">
    <property type="component" value="Chromosome"/>
</dbReference>
<dbReference type="Pfam" id="PF06762">
    <property type="entry name" value="LMF1"/>
    <property type="match status" value="1"/>
</dbReference>
<feature type="transmembrane region" description="Helical" evidence="7">
    <location>
        <begin position="251"/>
        <end position="277"/>
    </location>
</feature>
<evidence type="ECO:0000256" key="4">
    <source>
        <dbReference type="ARBA" id="ARBA00022824"/>
    </source>
</evidence>
<keyword evidence="4" id="KW-0256">Endoplasmic reticulum</keyword>
<name>A0ABY3W564_9MICC</name>
<feature type="transmembrane region" description="Helical" evidence="7">
    <location>
        <begin position="222"/>
        <end position="245"/>
    </location>
</feature>
<evidence type="ECO:0000256" key="5">
    <source>
        <dbReference type="ARBA" id="ARBA00022989"/>
    </source>
</evidence>
<comment type="similarity">
    <text evidence="2">Belongs to the lipase maturation factor family.</text>
</comment>
<proteinExistence type="inferred from homology"/>
<dbReference type="InterPro" id="IPR009613">
    <property type="entry name" value="LMF"/>
</dbReference>
<keyword evidence="5 7" id="KW-1133">Transmembrane helix</keyword>
<evidence type="ECO:0000313" key="11">
    <source>
        <dbReference type="Proteomes" id="UP000829069"/>
    </source>
</evidence>
<dbReference type="InterPro" id="IPR057434">
    <property type="entry name" value="LMF1/2_N"/>
</dbReference>
<evidence type="ECO:0000256" key="3">
    <source>
        <dbReference type="ARBA" id="ARBA00022692"/>
    </source>
</evidence>
<keyword evidence="3 7" id="KW-0812">Transmembrane</keyword>
<feature type="domain" description="Lipase maturation factor 1/2 N-terminal" evidence="8">
    <location>
        <begin position="120"/>
        <end position="272"/>
    </location>
</feature>
<keyword evidence="11" id="KW-1185">Reference proteome</keyword>
<evidence type="ECO:0000259" key="8">
    <source>
        <dbReference type="Pfam" id="PF06762"/>
    </source>
</evidence>
<comment type="subcellular location">
    <subcellularLocation>
        <location evidence="1">Endoplasmic reticulum membrane</location>
        <topology evidence="1">Multi-pass membrane protein</topology>
    </subcellularLocation>
</comment>
<evidence type="ECO:0000259" key="9">
    <source>
        <dbReference type="Pfam" id="PF25179"/>
    </source>
</evidence>
<protein>
    <submittedName>
        <fullName evidence="10">Lipase maturation factor family protein</fullName>
    </submittedName>
</protein>
<evidence type="ECO:0000313" key="10">
    <source>
        <dbReference type="EMBL" id="UNK45389.1"/>
    </source>
</evidence>
<dbReference type="RefSeq" id="WP_241913616.1">
    <property type="nucleotide sequence ID" value="NZ_CP093326.1"/>
</dbReference>
<feature type="transmembrane region" description="Helical" evidence="7">
    <location>
        <begin position="143"/>
        <end position="160"/>
    </location>
</feature>
<evidence type="ECO:0000256" key="6">
    <source>
        <dbReference type="ARBA" id="ARBA00023136"/>
    </source>
</evidence>
<feature type="transmembrane region" description="Helical" evidence="7">
    <location>
        <begin position="385"/>
        <end position="404"/>
    </location>
</feature>
<keyword evidence="6 7" id="KW-0472">Membrane</keyword>
<feature type="transmembrane region" description="Helical" evidence="7">
    <location>
        <begin position="119"/>
        <end position="137"/>
    </location>
</feature>
<dbReference type="PANTHER" id="PTHR14463:SF10">
    <property type="entry name" value="LIPASE MATURATION FACTOR 1"/>
    <property type="match status" value="1"/>
</dbReference>
<sequence length="472" mass="53492">MEWFSAEGFELARQVLQRGIAAVFLIAFASALAQFPALLGEHGLLPVPQLLERRTPRGFTLFRWGYTDGRLRAVAGTGVVISALLVAGLPQWGPPWVPLLAFLVLWFLYMSIVNVGQTFYGFGWETLLLEAGFLAAFLGSDRVAPPALVLWLFVWLVFRLEFGAGMIKMRGDTVWRDLTALYYHHETQPMPNPASWFFHHLPKPLHKVEVAGNHFAQLVVPFFLFFPQPVGSIAAAVVIFTQLWLVASGNFAWLNTLTVLLAFSAVSDGAVQAILPVGDFTPQYQPEPGWFIVLVLAVSALLVYLSYWPLKNLFAKRQLMNASFNNWHLANAYGAFGSITRQRYEVVVEGSADGVHWQEYGFKGKPGDPRRMPRQFAPYHLRLDWLMWFLALGSPGASWFIPLLRRLLEADRATLKLLRHDPFDGEPPLLVRATLYHYRFSTWAERRRTGQWWIRSESGQLVPPLSRPRTAE</sequence>